<evidence type="ECO:0000259" key="10">
    <source>
        <dbReference type="PROSITE" id="PS50126"/>
    </source>
</evidence>
<keyword evidence="12" id="KW-1185">Reference proteome</keyword>
<dbReference type="Pfam" id="PF17876">
    <property type="entry name" value="CSD2"/>
    <property type="match status" value="1"/>
</dbReference>
<dbReference type="NCBIfam" id="TIGR02063">
    <property type="entry name" value="RNase_R"/>
    <property type="match status" value="1"/>
</dbReference>
<comment type="function">
    <text evidence="8">3'-5' exoribonuclease that releases 5'-nucleoside monophosphates and is involved in maturation of structured RNAs.</text>
</comment>
<evidence type="ECO:0000313" key="11">
    <source>
        <dbReference type="EMBL" id="ODN31186.1"/>
    </source>
</evidence>
<keyword evidence="5 8" id="KW-0378">Hydrolase</keyword>
<keyword evidence="4 8" id="KW-0540">Nuclease</keyword>
<dbReference type="PANTHER" id="PTHR23355">
    <property type="entry name" value="RIBONUCLEASE"/>
    <property type="match status" value="1"/>
</dbReference>
<feature type="region of interest" description="Disordered" evidence="9">
    <location>
        <begin position="699"/>
        <end position="732"/>
    </location>
</feature>
<evidence type="ECO:0000256" key="6">
    <source>
        <dbReference type="ARBA" id="ARBA00022839"/>
    </source>
</evidence>
<dbReference type="Proteomes" id="UP000094570">
    <property type="component" value="Unassembled WGS sequence"/>
</dbReference>
<evidence type="ECO:0000256" key="1">
    <source>
        <dbReference type="ARBA" id="ARBA00001849"/>
    </source>
</evidence>
<organism evidence="11 12">
    <name type="scientific">Fervidobacterium thailandense</name>
    <dbReference type="NCBI Taxonomy" id="1008305"/>
    <lineage>
        <taxon>Bacteria</taxon>
        <taxon>Thermotogati</taxon>
        <taxon>Thermotogota</taxon>
        <taxon>Thermotogae</taxon>
        <taxon>Thermotogales</taxon>
        <taxon>Fervidobacteriaceae</taxon>
        <taxon>Fervidobacterium</taxon>
    </lineage>
</organism>
<dbReference type="HAMAP" id="MF_01895">
    <property type="entry name" value="RNase_R"/>
    <property type="match status" value="1"/>
</dbReference>
<evidence type="ECO:0000256" key="3">
    <source>
        <dbReference type="ARBA" id="ARBA00022490"/>
    </source>
</evidence>
<dbReference type="InterPro" id="IPR004476">
    <property type="entry name" value="RNase_II/RNase_R"/>
</dbReference>
<feature type="compositionally biased region" description="Basic residues" evidence="9">
    <location>
        <begin position="722"/>
        <end position="732"/>
    </location>
</feature>
<dbReference type="SUPFAM" id="SSF50249">
    <property type="entry name" value="Nucleic acid-binding proteins"/>
    <property type="match status" value="4"/>
</dbReference>
<keyword evidence="7 8" id="KW-0694">RNA-binding</keyword>
<dbReference type="InterPro" id="IPR013223">
    <property type="entry name" value="RNase_B_OB_dom"/>
</dbReference>
<evidence type="ECO:0000256" key="5">
    <source>
        <dbReference type="ARBA" id="ARBA00022801"/>
    </source>
</evidence>
<evidence type="ECO:0000256" key="2">
    <source>
        <dbReference type="ARBA" id="ARBA00004496"/>
    </source>
</evidence>
<reference evidence="12" key="1">
    <citation type="submission" date="2016-04" db="EMBL/GenBank/DDBJ databases">
        <title>The genome sequence project of a novel Fervidobacterium isolate from a hot spring in Thailand.</title>
        <authorList>
            <person name="Gonzalez J.M."/>
            <person name="Cuecas A."/>
            <person name="Kanoksilapatham W."/>
        </authorList>
    </citation>
    <scope>NUCLEOTIDE SEQUENCE [LARGE SCALE GENOMIC DNA]</scope>
    <source>
        <strain evidence="12">FC2004</strain>
    </source>
</reference>
<comment type="subcellular location">
    <subcellularLocation>
        <location evidence="2 8">Cytoplasm</location>
    </subcellularLocation>
</comment>
<dbReference type="CDD" id="cd04471">
    <property type="entry name" value="S1_RNase_R"/>
    <property type="match status" value="1"/>
</dbReference>
<dbReference type="InterPro" id="IPR040476">
    <property type="entry name" value="CSD2"/>
</dbReference>
<dbReference type="PANTHER" id="PTHR23355:SF9">
    <property type="entry name" value="DIS3-LIKE EXONUCLEASE 2"/>
    <property type="match status" value="1"/>
</dbReference>
<name>A0A1E3G4H8_9BACT</name>
<dbReference type="Gene3D" id="2.40.50.140">
    <property type="entry name" value="Nucleic acid-binding proteins"/>
    <property type="match status" value="2"/>
</dbReference>
<dbReference type="PROSITE" id="PS01175">
    <property type="entry name" value="RIBONUCLEASE_II"/>
    <property type="match status" value="1"/>
</dbReference>
<evidence type="ECO:0000256" key="7">
    <source>
        <dbReference type="ARBA" id="ARBA00022884"/>
    </source>
</evidence>
<dbReference type="Pfam" id="PF00773">
    <property type="entry name" value="RNB"/>
    <property type="match status" value="1"/>
</dbReference>
<dbReference type="GO" id="GO:0008859">
    <property type="term" value="F:exoribonuclease II activity"/>
    <property type="evidence" value="ECO:0007669"/>
    <property type="project" value="UniProtKB-UniRule"/>
</dbReference>
<evidence type="ECO:0000256" key="9">
    <source>
        <dbReference type="SAM" id="MobiDB-lite"/>
    </source>
</evidence>
<evidence type="ECO:0000256" key="8">
    <source>
        <dbReference type="HAMAP-Rule" id="MF_01895"/>
    </source>
</evidence>
<dbReference type="GO" id="GO:0005829">
    <property type="term" value="C:cytosol"/>
    <property type="evidence" value="ECO:0007669"/>
    <property type="project" value="TreeGrafter"/>
</dbReference>
<comment type="similarity">
    <text evidence="8">Belongs to the RNR ribonuclease family. RNase R subfamily.</text>
</comment>
<accession>A0A1E3G4H8</accession>
<dbReference type="InterPro" id="IPR011805">
    <property type="entry name" value="RNase_R"/>
</dbReference>
<dbReference type="Pfam" id="PF08206">
    <property type="entry name" value="OB_RNB"/>
    <property type="match status" value="1"/>
</dbReference>
<dbReference type="STRING" id="1008305.A4H02_02000"/>
<dbReference type="GO" id="GO:0006402">
    <property type="term" value="P:mRNA catabolic process"/>
    <property type="evidence" value="ECO:0007669"/>
    <property type="project" value="TreeGrafter"/>
</dbReference>
<dbReference type="SMART" id="SM00955">
    <property type="entry name" value="RNB"/>
    <property type="match status" value="1"/>
</dbReference>
<comment type="catalytic activity">
    <reaction evidence="1 8">
        <text>Exonucleolytic cleavage in the 3'- to 5'-direction to yield nucleoside 5'-phosphates.</text>
        <dbReference type="EC" id="3.1.13.1"/>
    </reaction>
</comment>
<dbReference type="InterPro" id="IPR012340">
    <property type="entry name" value="NA-bd_OB-fold"/>
</dbReference>
<sequence length="732" mass="84164">MTFKELCRVFGIKDKDEKEKLREMLDQLVDAGYIFRDDNGRYLLTKGNLLTGTIEFTRSGNIAFVTTDDGTEIAVPIEKTNMAMHKDRVMVQIIGRWYELPEGRVVKILERGIKRFVGVFETRGQFAFVIPDDPKLPYEFNIPIEEINGAKPGMKVVAEITHYPSLRKSPQARVVEVLGRVEDPATDFPTVVVKHNLPVDFPEEVLEEVAKLPDYVREEDMEGRWDFRNEIIVTIDGVDAKDFDDAVQVKRLPNGNYLLGVHIADVAHYVKPNTALDREAFNRATSVYLADRVIPMLPFKLSNGLCSLVQGEDRLVMSLLMEIDRNGDVVDYKVGHGVIRSYRRLVYDDVNAFLEGRPEGDKLKDLADHIYLMKELKDILRENRRKRGAILDIEGDEVKIVLDERGHAIDIIPRKRGESEVIIEEFMIKTNETIAEIFHNADIPFIYRVHEEPDYDTLLQLKNYLAAIGIRMRLPQQIHPRVLQELLEKTKDHPLRASIQRLLVRSMKRAVYSPSNVGHFGLASEAYTHFTSPIRRYPDLIVHRLLKMYLETGGNIPKKELKKLEKYLAKAAVHCSKRERVADEAEWDYEALKKIDYISRHIGEVFRVVVTSVTKFGMFVEIPEKYISGLIHVSTLDDYYYYDEVGARLIGSRTGKVFKIGDLLYAKVTRADKIRMEIDFEIAGEDELKERGLGLINTTPEELENVSERRSSERKVEGGDKKGKKKRKRSKK</sequence>
<feature type="domain" description="S1 motif" evidence="10">
    <location>
        <begin position="603"/>
        <end position="683"/>
    </location>
</feature>
<keyword evidence="6 8" id="KW-0269">Exonuclease</keyword>
<dbReference type="EC" id="3.1.13.1" evidence="8"/>
<dbReference type="NCBIfam" id="TIGR00358">
    <property type="entry name" value="3_prime_RNase"/>
    <property type="match status" value="1"/>
</dbReference>
<keyword evidence="3 8" id="KW-0963">Cytoplasm</keyword>
<comment type="caution">
    <text evidence="11">The sequence shown here is derived from an EMBL/GenBank/DDBJ whole genome shotgun (WGS) entry which is preliminary data.</text>
</comment>
<dbReference type="SMART" id="SM00316">
    <property type="entry name" value="S1"/>
    <property type="match status" value="1"/>
</dbReference>
<evidence type="ECO:0000256" key="4">
    <source>
        <dbReference type="ARBA" id="ARBA00022722"/>
    </source>
</evidence>
<gene>
    <name evidence="8" type="primary">rnr</name>
    <name evidence="11" type="ORF">A4H02_02000</name>
</gene>
<dbReference type="GO" id="GO:0003723">
    <property type="term" value="F:RNA binding"/>
    <property type="evidence" value="ECO:0007669"/>
    <property type="project" value="UniProtKB-UniRule"/>
</dbReference>
<dbReference type="Pfam" id="PF00575">
    <property type="entry name" value="S1"/>
    <property type="match status" value="1"/>
</dbReference>
<dbReference type="AlphaFoldDB" id="A0A1E3G4H8"/>
<dbReference type="EMBL" id="LWAF01000002">
    <property type="protein sequence ID" value="ODN31186.1"/>
    <property type="molecule type" value="Genomic_DNA"/>
</dbReference>
<dbReference type="InterPro" id="IPR050180">
    <property type="entry name" value="RNR_Ribonuclease"/>
</dbReference>
<evidence type="ECO:0000313" key="12">
    <source>
        <dbReference type="Proteomes" id="UP000094570"/>
    </source>
</evidence>
<feature type="compositionally biased region" description="Basic and acidic residues" evidence="9">
    <location>
        <begin position="706"/>
        <end position="721"/>
    </location>
</feature>
<dbReference type="PROSITE" id="PS50126">
    <property type="entry name" value="S1"/>
    <property type="match status" value="1"/>
</dbReference>
<dbReference type="RefSeq" id="WP_241498722.1">
    <property type="nucleotide sequence ID" value="NZ_CP140110.1"/>
</dbReference>
<dbReference type="InterPro" id="IPR001900">
    <property type="entry name" value="RNase_II/R"/>
</dbReference>
<dbReference type="InterPro" id="IPR003029">
    <property type="entry name" value="S1_domain"/>
</dbReference>
<dbReference type="InterPro" id="IPR022966">
    <property type="entry name" value="RNase_II/R_CS"/>
</dbReference>
<proteinExistence type="inferred from homology"/>
<protein>
    <recommendedName>
        <fullName evidence="8">Ribonuclease R</fullName>
        <shortName evidence="8">RNase R</shortName>
        <ecNumber evidence="8">3.1.13.1</ecNumber>
    </recommendedName>
</protein>